<sequence>MSLLNPASISLGGVGDEEEVLDAGSVPAVGASVVIEQEQEQVDDVERQEAIISQEAAPEVLIEEQELRNSTTQKSLRVISIGRILPKPRQAYDAQGTFVRRIPVEKITAQMYMDFVTEMTGGEVRTTDTEYREILDALIDGDDYSVACDVEDELLGHLDYVMIHLPSKRFVLLPDQRERVIEAAVERFRNEPHPIGGCLQLIQKNYIGFPPIIRLRNALLACLERLTAPLSMEANLPTSVKDAGEDYSSTSSAHQLVEVKPAYRRSNVRSMKPTPTVTADTPVPDNQYDTLAQILAGKMNVEEVKDWMVREAIKARLTGELEAEYWTEPGEFLPAGWRIRLRESGKILPRKGEIDEIWRRCCETMGRSHNQKEILAYLEERYAGVATKSRLRLINKDVLLKGSRVQFPSKPRCLGSKPMQYVQIDMIEMEGSEYGDRCYNMALLVTDLYSQYVFGRALSDSLDPSLLVRHLMDIFGAFAPPEAYRSFTSNVVIEHVMSDIEKLFKVQIKNVGQGVMNYFNLRTSMYKRAEEELGSRERWVEALPFAVIEYNQKPLKGFGDVRISPFEIMFGRRPWKDMAVPPWIGNVMYGKGSDNEDEFNSERKRAIESIGGESDMHLDKGMLTPSSKKVHKPDPGATLANIYLGEMSENRGKISFVMGKYPVKYDDQGRIADPGTGYIYEIGDHVYPFLCMSLRQEDVVEISDFLTVTSSECLVSKTVALFNCGERGQNPRCLQMRNITHRDFFHKSKKRSNLPRYFRATIIDIDHENPDFMYRVLFWDDVPNIDSVPPDQWPEQGEECLCAWVSPFDVTASTPDLSRRRNIVKRREMEYQCKCGYDFCELVFSEKCPFKLSQACCQRLNMDCPYHKKPTEIIPKVTTSKPSDPKRKAVMPTQVAGVGRATETCRSEKVHVRSRWIYQGGRLVEIPATATDRGTELETRTTASTTAGDASSMFALKTRAPLLTASRGPLRVISRTTPPATKRPRIEFEPQAGPSASNISDEDADSSTDLGDIDLGPVAEYGVARLIPYEKYPPKKYVRVKASTPSTKVVQRRSAQVRCYTQPAVTSRFVQSASELMKHSSVGTPRIVRAAVPRGGRKMAVVKSTESAEAKAASNSPVKKEGMTEVSTGKRISAPPKRLSPDPHG</sequence>
<proteinExistence type="predicted"/>
<keyword evidence="3" id="KW-1185">Reference proteome</keyword>
<evidence type="ECO:0000313" key="2">
    <source>
        <dbReference type="EMBL" id="KHN82335.1"/>
    </source>
</evidence>
<feature type="compositionally biased region" description="Low complexity" evidence="1">
    <location>
        <begin position="1103"/>
        <end position="1116"/>
    </location>
</feature>
<accession>A0A0B2VMS5</accession>
<organism evidence="2 3">
    <name type="scientific">Toxocara canis</name>
    <name type="common">Canine roundworm</name>
    <dbReference type="NCBI Taxonomy" id="6265"/>
    <lineage>
        <taxon>Eukaryota</taxon>
        <taxon>Metazoa</taxon>
        <taxon>Ecdysozoa</taxon>
        <taxon>Nematoda</taxon>
        <taxon>Chromadorea</taxon>
        <taxon>Rhabditida</taxon>
        <taxon>Spirurina</taxon>
        <taxon>Ascaridomorpha</taxon>
        <taxon>Ascaridoidea</taxon>
        <taxon>Toxocaridae</taxon>
        <taxon>Toxocara</taxon>
    </lineage>
</organism>
<dbReference type="OMA" id="YLEERYV"/>
<evidence type="ECO:0000256" key="1">
    <source>
        <dbReference type="SAM" id="MobiDB-lite"/>
    </source>
</evidence>
<dbReference type="EMBL" id="JPKZ01001381">
    <property type="protein sequence ID" value="KHN82335.1"/>
    <property type="molecule type" value="Genomic_DNA"/>
</dbReference>
<feature type="region of interest" description="Disordered" evidence="1">
    <location>
        <begin position="974"/>
        <end position="1012"/>
    </location>
</feature>
<name>A0A0B2VMS5_TOXCA</name>
<dbReference type="AlphaFoldDB" id="A0A0B2VMS5"/>
<gene>
    <name evidence="2" type="ORF">Tcan_03978</name>
</gene>
<dbReference type="Gene3D" id="3.30.420.10">
    <property type="entry name" value="Ribonuclease H-like superfamily/Ribonuclease H"/>
    <property type="match status" value="1"/>
</dbReference>
<feature type="region of interest" description="Disordered" evidence="1">
    <location>
        <begin position="930"/>
        <end position="949"/>
    </location>
</feature>
<evidence type="ECO:0000313" key="3">
    <source>
        <dbReference type="Proteomes" id="UP000031036"/>
    </source>
</evidence>
<feature type="compositionally biased region" description="Low complexity" evidence="1">
    <location>
        <begin position="940"/>
        <end position="949"/>
    </location>
</feature>
<comment type="caution">
    <text evidence="2">The sequence shown here is derived from an EMBL/GenBank/DDBJ whole genome shotgun (WGS) entry which is preliminary data.</text>
</comment>
<dbReference type="InterPro" id="IPR012337">
    <property type="entry name" value="RNaseH-like_sf"/>
</dbReference>
<reference evidence="2 3" key="1">
    <citation type="submission" date="2014-11" db="EMBL/GenBank/DDBJ databases">
        <title>Genetic blueprint of the zoonotic pathogen Toxocara canis.</title>
        <authorList>
            <person name="Zhu X.-Q."/>
            <person name="Korhonen P.K."/>
            <person name="Cai H."/>
            <person name="Young N.D."/>
            <person name="Nejsum P."/>
            <person name="von Samson-Himmelstjerna G."/>
            <person name="Boag P.R."/>
            <person name="Tan P."/>
            <person name="Li Q."/>
            <person name="Min J."/>
            <person name="Yang Y."/>
            <person name="Wang X."/>
            <person name="Fang X."/>
            <person name="Hall R.S."/>
            <person name="Hofmann A."/>
            <person name="Sternberg P.W."/>
            <person name="Jex A.R."/>
            <person name="Gasser R.B."/>
        </authorList>
    </citation>
    <scope>NUCLEOTIDE SEQUENCE [LARGE SCALE GENOMIC DNA]</scope>
    <source>
        <strain evidence="2">PN_DK_2014</strain>
    </source>
</reference>
<dbReference type="SUPFAM" id="SSF53098">
    <property type="entry name" value="Ribonuclease H-like"/>
    <property type="match status" value="1"/>
</dbReference>
<dbReference type="Proteomes" id="UP000031036">
    <property type="component" value="Unassembled WGS sequence"/>
</dbReference>
<feature type="region of interest" description="Disordered" evidence="1">
    <location>
        <begin position="1095"/>
        <end position="1145"/>
    </location>
</feature>
<dbReference type="OrthoDB" id="5794558at2759"/>
<protein>
    <submittedName>
        <fullName evidence="2">Uncharacterized protein</fullName>
    </submittedName>
</protein>
<dbReference type="InterPro" id="IPR036397">
    <property type="entry name" value="RNaseH_sf"/>
</dbReference>
<dbReference type="GO" id="GO:0003676">
    <property type="term" value="F:nucleic acid binding"/>
    <property type="evidence" value="ECO:0007669"/>
    <property type="project" value="InterPro"/>
</dbReference>